<dbReference type="InterPro" id="IPR048450">
    <property type="entry name" value="YgjK_N"/>
</dbReference>
<sequence>MTPLTRRHFLTATATATATVVLAAPATARADEPPVAGSTTAGNGTAENATAENATAGNAAADQYPDVLDLHGTPAQAYPGDPSGTNPITVFADLGAWHAYALPRPDDPLGGFTGPLHLAQEYPWWLSDGLTRLHLTERDRPLDPTVLQLTALPGLLRQRLDLGTGLTLTLELRYAGNRTALLHARLANAGPTDRTLGAAWTGTLLRPAAGPQHDAPRLTAAEHGIEVRFARVRQTWDYLTDGTERFTVRHAQPVRVVLDAGGDAHRTELAEPVRLAPGQARSLHWTESYTFTEADRSRAAAESEAALRAPNAVAAAGAARWAGYLARATDGVPAERRRTAVKCVQTLVTNWRSPAGRIRHDAVTPSLSNKWFSGVWAWDTWKQAVGTAVFAPALAADQIRAVFDHQVPAGSAERPQDAGMVPDCVFYNDPSTGGGNWNERNSKPPLAAWAVWEVYRRTGDRAFLRELLPKLTAYQAWWYRTRDHHGEGLCQYGATLDPANGTPEDRRQAAAWESGMDNAPRFDAALGTAVVPNRDAAGTLLGWSLTQRSVDLNAYLAADHRHLALIAAELGDHPAADRLRAGADRIDAAIRGTMYDPAGGWFHDTDLATGTRLTARGRGIEGVIPLWSGTATPAQARTVRRLLLDPAEFGTPMPFPTVARSCASFDPVGYWRGLAWLDQTYFAVEGLRRYGWHQDARRTVERLLTAAQGLTGTGPVRENYQPLTGEGRNSTNFSWSAALLLPLLREPRE</sequence>
<dbReference type="InterPro" id="IPR054491">
    <property type="entry name" value="MGH1-like_GH"/>
</dbReference>
<organism evidence="4">
    <name type="scientific">Streptomyces sp. Y1</name>
    <dbReference type="NCBI Taxonomy" id="3238634"/>
    <lineage>
        <taxon>Bacteria</taxon>
        <taxon>Bacillati</taxon>
        <taxon>Actinomycetota</taxon>
        <taxon>Actinomycetes</taxon>
        <taxon>Kitasatosporales</taxon>
        <taxon>Streptomycetaceae</taxon>
        <taxon>Streptomyces</taxon>
    </lineage>
</organism>
<feature type="chain" id="PRO_5044302366" evidence="1">
    <location>
        <begin position="24"/>
        <end position="749"/>
    </location>
</feature>
<dbReference type="Pfam" id="PF21152">
    <property type="entry name" value="YgjK_N"/>
    <property type="match status" value="1"/>
</dbReference>
<dbReference type="GO" id="GO:0004555">
    <property type="term" value="F:alpha,alpha-trehalase activity"/>
    <property type="evidence" value="ECO:0007669"/>
    <property type="project" value="InterPro"/>
</dbReference>
<dbReference type="EMBL" id="CP163445">
    <property type="protein sequence ID" value="XDQ83552.1"/>
    <property type="molecule type" value="Genomic_DNA"/>
</dbReference>
<dbReference type="Gene3D" id="1.50.10.10">
    <property type="match status" value="1"/>
</dbReference>
<feature type="domain" description="Mannosylglycerate hydrolase MGH1-like glycoside hydrolase" evidence="3">
    <location>
        <begin position="375"/>
        <end position="736"/>
    </location>
</feature>
<dbReference type="PANTHER" id="PTHR23403:SF1">
    <property type="entry name" value="TREHALASE"/>
    <property type="match status" value="1"/>
</dbReference>
<dbReference type="AlphaFoldDB" id="A0AB39TWE5"/>
<dbReference type="Gene3D" id="2.70.98.50">
    <property type="entry name" value="putative glycoside hydrolase family protein from bacillus halodurans"/>
    <property type="match status" value="1"/>
</dbReference>
<dbReference type="InterPro" id="IPR012341">
    <property type="entry name" value="6hp_glycosidase-like_sf"/>
</dbReference>
<dbReference type="SUPFAM" id="SSF48208">
    <property type="entry name" value="Six-hairpin glycosidases"/>
    <property type="match status" value="1"/>
</dbReference>
<proteinExistence type="predicted"/>
<keyword evidence="4" id="KW-0378">Hydrolase</keyword>
<dbReference type="InterPro" id="IPR001661">
    <property type="entry name" value="Glyco_hydro_37"/>
</dbReference>
<dbReference type="RefSeq" id="WP_369185654.1">
    <property type="nucleotide sequence ID" value="NZ_CP163445.1"/>
</dbReference>
<keyword evidence="1" id="KW-0732">Signal</keyword>
<dbReference type="GO" id="GO:0005993">
    <property type="term" value="P:trehalose catabolic process"/>
    <property type="evidence" value="ECO:0007669"/>
    <property type="project" value="TreeGrafter"/>
</dbReference>
<evidence type="ECO:0000259" key="3">
    <source>
        <dbReference type="Pfam" id="PF22422"/>
    </source>
</evidence>
<dbReference type="PANTHER" id="PTHR23403">
    <property type="entry name" value="TREHALASE"/>
    <property type="match status" value="1"/>
</dbReference>
<evidence type="ECO:0000256" key="1">
    <source>
        <dbReference type="SAM" id="SignalP"/>
    </source>
</evidence>
<feature type="signal peptide" evidence="1">
    <location>
        <begin position="1"/>
        <end position="23"/>
    </location>
</feature>
<accession>A0AB39TWE5</accession>
<name>A0AB39TWE5_9ACTN</name>
<gene>
    <name evidence="4" type="ORF">AB2U05_36120</name>
</gene>
<dbReference type="Pfam" id="PF22422">
    <property type="entry name" value="MGH1-like_GH"/>
    <property type="match status" value="1"/>
</dbReference>
<dbReference type="PROSITE" id="PS51318">
    <property type="entry name" value="TAT"/>
    <property type="match status" value="1"/>
</dbReference>
<dbReference type="InterPro" id="IPR006311">
    <property type="entry name" value="TAT_signal"/>
</dbReference>
<keyword evidence="4" id="KW-0326">Glycosidase</keyword>
<dbReference type="InterPro" id="IPR008928">
    <property type="entry name" value="6-hairpin_glycosidase_sf"/>
</dbReference>
<reference evidence="4" key="1">
    <citation type="submission" date="2024-07" db="EMBL/GenBank/DDBJ databases">
        <authorList>
            <person name="Yu S.T."/>
        </authorList>
    </citation>
    <scope>NUCLEOTIDE SEQUENCE</scope>
    <source>
        <strain evidence="4">Y1</strain>
    </source>
</reference>
<feature type="domain" description="Glucosidase YgjK N-terminal" evidence="2">
    <location>
        <begin position="72"/>
        <end position="321"/>
    </location>
</feature>
<evidence type="ECO:0000259" key="2">
    <source>
        <dbReference type="Pfam" id="PF21152"/>
    </source>
</evidence>
<evidence type="ECO:0000313" key="4">
    <source>
        <dbReference type="EMBL" id="XDQ83552.1"/>
    </source>
</evidence>
<protein>
    <submittedName>
        <fullName evidence="4">Trehalase family glycosidase</fullName>
    </submittedName>
</protein>